<accession>A0A1G9Y8T8</accession>
<organism evidence="2 3">
    <name type="scientific">Siphonobacter aquaeclarae</name>
    <dbReference type="NCBI Taxonomy" id="563176"/>
    <lineage>
        <taxon>Bacteria</taxon>
        <taxon>Pseudomonadati</taxon>
        <taxon>Bacteroidota</taxon>
        <taxon>Cytophagia</taxon>
        <taxon>Cytophagales</taxon>
        <taxon>Cytophagaceae</taxon>
        <taxon>Siphonobacter</taxon>
    </lineage>
</organism>
<dbReference type="OrthoDB" id="115213at2"/>
<dbReference type="Pfam" id="PF08818">
    <property type="entry name" value="DUF1801"/>
    <property type="match status" value="1"/>
</dbReference>
<dbReference type="EMBL" id="FNGS01000012">
    <property type="protein sequence ID" value="SDN05437.1"/>
    <property type="molecule type" value="Genomic_DNA"/>
</dbReference>
<dbReference type="RefSeq" id="WP_093208887.1">
    <property type="nucleotide sequence ID" value="NZ_FNGS01000012.1"/>
</dbReference>
<evidence type="ECO:0000313" key="2">
    <source>
        <dbReference type="EMBL" id="SDN05437.1"/>
    </source>
</evidence>
<dbReference type="Proteomes" id="UP000198901">
    <property type="component" value="Unassembled WGS sequence"/>
</dbReference>
<feature type="domain" description="YdhG-like" evidence="1">
    <location>
        <begin position="22"/>
        <end position="113"/>
    </location>
</feature>
<dbReference type="AlphaFoldDB" id="A0A1G9Y8T8"/>
<gene>
    <name evidence="2" type="ORF">SAMN04488090_4860</name>
</gene>
<name>A0A1G9Y8T8_9BACT</name>
<dbReference type="SUPFAM" id="SSF159888">
    <property type="entry name" value="YdhG-like"/>
    <property type="match status" value="1"/>
</dbReference>
<dbReference type="InterPro" id="IPR014922">
    <property type="entry name" value="YdhG-like"/>
</dbReference>
<keyword evidence="3" id="KW-1185">Reference proteome</keyword>
<protein>
    <submittedName>
        <fullName evidence="2">Uncharacterized conserved protein YdhG, YjbR/CyaY-like superfamily, DUF1801 family</fullName>
    </submittedName>
</protein>
<proteinExistence type="predicted"/>
<evidence type="ECO:0000259" key="1">
    <source>
        <dbReference type="Pfam" id="PF08818"/>
    </source>
</evidence>
<evidence type="ECO:0000313" key="3">
    <source>
        <dbReference type="Proteomes" id="UP000198901"/>
    </source>
</evidence>
<dbReference type="Gene3D" id="3.90.1150.200">
    <property type="match status" value="1"/>
</dbReference>
<dbReference type="STRING" id="563176.SAMN04488090_4860"/>
<reference evidence="2 3" key="1">
    <citation type="submission" date="2016-10" db="EMBL/GenBank/DDBJ databases">
        <authorList>
            <person name="de Groot N.N."/>
        </authorList>
    </citation>
    <scope>NUCLEOTIDE SEQUENCE [LARGE SCALE GENOMIC DNA]</scope>
    <source>
        <strain evidence="2 3">DSM 21668</strain>
    </source>
</reference>
<sequence length="127" mass="14730">MDASNKFESVDEYNASFPDYIRKQLDEIRRIIADTVPDASQVISYNMPGFRQHKVLVWYAGYKNHIGFYPTPYPIEKFREELAGFKTSKGAIQFPVDQPLPEALIRTIVRFRMAQDAEQAALKKKKK</sequence>